<keyword evidence="5" id="KW-0325">Glycoprotein</keyword>
<dbReference type="ExpressionAtlas" id="A0A1D6K801">
    <property type="expression patterns" value="baseline and differential"/>
</dbReference>
<reference evidence="7" key="1">
    <citation type="submission" date="2015-12" db="EMBL/GenBank/DDBJ databases">
        <title>Update maize B73 reference genome by single molecule sequencing technologies.</title>
        <authorList>
            <consortium name="Maize Genome Sequencing Project"/>
            <person name="Ware D."/>
        </authorList>
    </citation>
    <scope>NUCLEOTIDE SEQUENCE [LARGE SCALE GENOMIC DNA]</scope>
    <source>
        <tissue evidence="7">Seedling</tissue>
    </source>
</reference>
<dbReference type="PRINTS" id="PR01225">
    <property type="entry name" value="EXPANSNFAMLY"/>
</dbReference>
<organism evidence="7">
    <name type="scientific">Zea mays</name>
    <name type="common">Maize</name>
    <dbReference type="NCBI Taxonomy" id="4577"/>
    <lineage>
        <taxon>Eukaryota</taxon>
        <taxon>Viridiplantae</taxon>
        <taxon>Streptophyta</taxon>
        <taxon>Embryophyta</taxon>
        <taxon>Tracheophyta</taxon>
        <taxon>Spermatophyta</taxon>
        <taxon>Magnoliopsida</taxon>
        <taxon>Liliopsida</taxon>
        <taxon>Poales</taxon>
        <taxon>Poaceae</taxon>
        <taxon>PACMAD clade</taxon>
        <taxon>Panicoideae</taxon>
        <taxon>Andropogonodae</taxon>
        <taxon>Andropogoneae</taxon>
        <taxon>Tripsacinae</taxon>
        <taxon>Zea</taxon>
    </lineage>
</organism>
<accession>A0A1D6K801</accession>
<keyword evidence="6" id="KW-0961">Cell wall biogenesis/degradation</keyword>
<name>A0A1D6K801_MAIZE</name>
<dbReference type="InterPro" id="IPR007112">
    <property type="entry name" value="Expansin/allergen_DPBB_dom"/>
</dbReference>
<sequence>MGSLQPNNAVAVAVAAAVVLAALATGGSCWTDDRLKAVPPGPNITADYDGKWLAAKATWYGSPVGAGPDDDNNGGTCGFTGVNLPPYSGMAACGNSPIYKDGKGCGSCYEIRCTSPQECSDEPVVYAPGKNIVFHVEHGSDPSHLALLAKFVAGDGDIVQMDLKQGASLKWEPMNHSVGAIWRIETAPHKPLKGPFSIRLTSESGQEVVAADVIPEDWKPDTTYQSNVQF</sequence>
<dbReference type="GO" id="GO:0071555">
    <property type="term" value="P:cell wall organization"/>
    <property type="evidence" value="ECO:0007669"/>
    <property type="project" value="UniProtKB-KW"/>
</dbReference>
<evidence type="ECO:0000256" key="3">
    <source>
        <dbReference type="ARBA" id="ARBA00022525"/>
    </source>
</evidence>
<dbReference type="InterPro" id="IPR007117">
    <property type="entry name" value="Expansin_CBD"/>
</dbReference>
<dbReference type="InterPro" id="IPR005795">
    <property type="entry name" value="LolPI"/>
</dbReference>
<dbReference type="InterPro" id="IPR036908">
    <property type="entry name" value="RlpA-like_sf"/>
</dbReference>
<evidence type="ECO:0000313" key="7">
    <source>
        <dbReference type="EMBL" id="ONL99669.1"/>
    </source>
</evidence>
<dbReference type="SUPFAM" id="SSF50685">
    <property type="entry name" value="Barwin-like endoglucanases"/>
    <property type="match status" value="1"/>
</dbReference>
<dbReference type="PANTHER" id="PTHR31692">
    <property type="entry name" value="EXPANSIN-B3"/>
    <property type="match status" value="1"/>
</dbReference>
<dbReference type="AlphaFoldDB" id="A0A1D6K801"/>
<dbReference type="EMBL" id="CM007647">
    <property type="protein sequence ID" value="ONL99669.1"/>
    <property type="molecule type" value="Genomic_DNA"/>
</dbReference>
<dbReference type="PROSITE" id="PS50843">
    <property type="entry name" value="EXPANSIN_CBD"/>
    <property type="match status" value="1"/>
</dbReference>
<dbReference type="PRINTS" id="PR00829">
    <property type="entry name" value="LOLP1ALLERGN"/>
</dbReference>
<comment type="subcellular location">
    <subcellularLocation>
        <location evidence="1">Secreted</location>
    </subcellularLocation>
</comment>
<protein>
    <submittedName>
        <fullName evidence="7">Beta-expansin 1a</fullName>
    </submittedName>
</protein>
<dbReference type="STRING" id="4577.A0A1D6K801"/>
<dbReference type="PANTHER" id="PTHR31692:SF55">
    <property type="entry name" value="BETA-EXPANSIN 1A"/>
    <property type="match status" value="1"/>
</dbReference>
<proteinExistence type="inferred from homology"/>
<comment type="similarity">
    <text evidence="2">Belongs to the expansin family. Expansin B subfamily.</text>
</comment>
<gene>
    <name evidence="7" type="ORF">ZEAMMB73_Zm00001d029827</name>
</gene>
<dbReference type="SUPFAM" id="SSF49590">
    <property type="entry name" value="PHL pollen allergen"/>
    <property type="match status" value="1"/>
</dbReference>
<evidence type="ECO:0000256" key="5">
    <source>
        <dbReference type="ARBA" id="ARBA00023180"/>
    </source>
</evidence>
<evidence type="ECO:0000256" key="1">
    <source>
        <dbReference type="ARBA" id="ARBA00004613"/>
    </source>
</evidence>
<dbReference type="Pfam" id="PF01357">
    <property type="entry name" value="Expansin_C"/>
    <property type="match status" value="1"/>
</dbReference>
<keyword evidence="3" id="KW-0964">Secreted</keyword>
<evidence type="ECO:0000256" key="4">
    <source>
        <dbReference type="ARBA" id="ARBA00022729"/>
    </source>
</evidence>
<dbReference type="InParanoid" id="A0A1D6K801"/>
<dbReference type="OMA" id="WRIETAP"/>
<dbReference type="InterPro" id="IPR036749">
    <property type="entry name" value="Expansin_CBD_sf"/>
</dbReference>
<dbReference type="InterPro" id="IPR007118">
    <property type="entry name" value="Expan_Lol_pI"/>
</dbReference>
<dbReference type="SMR" id="A0A1D6K801"/>
<evidence type="ECO:0000256" key="6">
    <source>
        <dbReference type="ARBA" id="ARBA00023316"/>
    </source>
</evidence>
<dbReference type="PROSITE" id="PS50842">
    <property type="entry name" value="EXPANSIN_EG45"/>
    <property type="match status" value="1"/>
</dbReference>
<evidence type="ECO:0000256" key="2">
    <source>
        <dbReference type="ARBA" id="ARBA00005650"/>
    </source>
</evidence>
<dbReference type="Gene3D" id="2.40.40.10">
    <property type="entry name" value="RlpA-like domain"/>
    <property type="match status" value="1"/>
</dbReference>
<keyword evidence="4" id="KW-0732">Signal</keyword>
<dbReference type="GO" id="GO:0005576">
    <property type="term" value="C:extracellular region"/>
    <property type="evidence" value="ECO:0007669"/>
    <property type="project" value="UniProtKB-SubCell"/>
</dbReference>
<dbReference type="Gene3D" id="2.60.40.760">
    <property type="entry name" value="Expansin, cellulose-binding-like domain"/>
    <property type="match status" value="1"/>
</dbReference>